<reference evidence="2" key="2">
    <citation type="journal article" date="2023" name="Int. J. Mol. Sci.">
        <title>De Novo Assembly and Annotation of 11 Diverse Shrub Willow (Salix) Genomes Reveals Novel Gene Organization in Sex-Linked Regions.</title>
        <authorList>
            <person name="Hyden B."/>
            <person name="Feng K."/>
            <person name="Yates T.B."/>
            <person name="Jawdy S."/>
            <person name="Cereghino C."/>
            <person name="Smart L.B."/>
            <person name="Muchero W."/>
        </authorList>
    </citation>
    <scope>NUCLEOTIDE SEQUENCE [LARGE SCALE GENOMIC DNA]</scope>
    <source>
        <tissue evidence="2">Shoot tip</tissue>
    </source>
</reference>
<proteinExistence type="predicted"/>
<name>A0A9Q0STZ5_SALVM</name>
<evidence type="ECO:0000313" key="2">
    <source>
        <dbReference type="EMBL" id="KAJ6689612.1"/>
    </source>
</evidence>
<evidence type="ECO:0000313" key="3">
    <source>
        <dbReference type="Proteomes" id="UP001151529"/>
    </source>
</evidence>
<gene>
    <name evidence="2" type="ORF">OIU85_005970</name>
</gene>
<organism evidence="2 3">
    <name type="scientific">Salix viminalis</name>
    <name type="common">Common osier</name>
    <name type="synonym">Basket willow</name>
    <dbReference type="NCBI Taxonomy" id="40686"/>
    <lineage>
        <taxon>Eukaryota</taxon>
        <taxon>Viridiplantae</taxon>
        <taxon>Streptophyta</taxon>
        <taxon>Embryophyta</taxon>
        <taxon>Tracheophyta</taxon>
        <taxon>Spermatophyta</taxon>
        <taxon>Magnoliopsida</taxon>
        <taxon>eudicotyledons</taxon>
        <taxon>Gunneridae</taxon>
        <taxon>Pentapetalae</taxon>
        <taxon>rosids</taxon>
        <taxon>fabids</taxon>
        <taxon>Malpighiales</taxon>
        <taxon>Salicaceae</taxon>
        <taxon>Saliceae</taxon>
        <taxon>Salix</taxon>
    </lineage>
</organism>
<dbReference type="EMBL" id="JAPFFL010000012">
    <property type="protein sequence ID" value="KAJ6689612.1"/>
    <property type="molecule type" value="Genomic_DNA"/>
</dbReference>
<accession>A0A9Q0STZ5</accession>
<evidence type="ECO:0000256" key="1">
    <source>
        <dbReference type="SAM" id="MobiDB-lite"/>
    </source>
</evidence>
<reference evidence="2" key="1">
    <citation type="submission" date="2022-11" db="EMBL/GenBank/DDBJ databases">
        <authorList>
            <person name="Hyden B.L."/>
            <person name="Feng K."/>
            <person name="Yates T."/>
            <person name="Jawdy S."/>
            <person name="Smart L.B."/>
            <person name="Muchero W."/>
        </authorList>
    </citation>
    <scope>NUCLEOTIDE SEQUENCE</scope>
    <source>
        <tissue evidence="2">Shoot tip</tissue>
    </source>
</reference>
<comment type="caution">
    <text evidence="2">The sequence shown here is derived from an EMBL/GenBank/DDBJ whole genome shotgun (WGS) entry which is preliminary data.</text>
</comment>
<dbReference type="AlphaFoldDB" id="A0A9Q0STZ5"/>
<keyword evidence="3" id="KW-1185">Reference proteome</keyword>
<feature type="compositionally biased region" description="Basic and acidic residues" evidence="1">
    <location>
        <begin position="1"/>
        <end position="14"/>
    </location>
</feature>
<sequence length="88" mass="10244">MEESLLPRERDEKQQGVAVPTPTHGRVHSGSEKTWLRRRTHGGRDSHAELLASYFNHDVWSPWRACPLKYCLGYISFKCHRFQSYGNS</sequence>
<protein>
    <submittedName>
        <fullName evidence="2">Uncharacterized protein</fullName>
    </submittedName>
</protein>
<dbReference type="Proteomes" id="UP001151529">
    <property type="component" value="Chromosome 8"/>
</dbReference>
<feature type="region of interest" description="Disordered" evidence="1">
    <location>
        <begin position="1"/>
        <end position="40"/>
    </location>
</feature>